<dbReference type="InterPro" id="IPR011009">
    <property type="entry name" value="Kinase-like_dom_sf"/>
</dbReference>
<name>A0A1D1YFK1_9ARAE</name>
<dbReference type="EMBL" id="GDJX01014535">
    <property type="protein sequence ID" value="JAT53401.1"/>
    <property type="molecule type" value="Transcribed_RNA"/>
</dbReference>
<dbReference type="SMART" id="SM00220">
    <property type="entry name" value="S_TKc"/>
    <property type="match status" value="1"/>
</dbReference>
<dbReference type="InterPro" id="IPR000719">
    <property type="entry name" value="Prot_kinase_dom"/>
</dbReference>
<keyword evidence="1" id="KW-0723">Serine/threonine-protein kinase</keyword>
<feature type="domain" description="Protein kinase" evidence="8">
    <location>
        <begin position="131"/>
        <end position="475"/>
    </location>
</feature>
<evidence type="ECO:0000256" key="3">
    <source>
        <dbReference type="ARBA" id="ARBA00022741"/>
    </source>
</evidence>
<dbReference type="SUPFAM" id="SSF56112">
    <property type="entry name" value="Protein kinase-like (PK-like)"/>
    <property type="match status" value="1"/>
</dbReference>
<feature type="binding site" evidence="6">
    <location>
        <position position="160"/>
    </location>
    <ligand>
        <name>ATP</name>
        <dbReference type="ChEBI" id="CHEBI:30616"/>
    </ligand>
</feature>
<keyword evidence="5 6" id="KW-0067">ATP-binding</keyword>
<reference evidence="9" key="1">
    <citation type="submission" date="2015-07" db="EMBL/GenBank/DDBJ databases">
        <title>Transcriptome Assembly of Anthurium amnicola.</title>
        <authorList>
            <person name="Suzuki J."/>
        </authorList>
    </citation>
    <scope>NUCLEOTIDE SEQUENCE</scope>
</reference>
<evidence type="ECO:0000256" key="6">
    <source>
        <dbReference type="PROSITE-ProRule" id="PRU10141"/>
    </source>
</evidence>
<feature type="region of interest" description="Disordered" evidence="7">
    <location>
        <begin position="685"/>
        <end position="730"/>
    </location>
</feature>
<accession>A0A1D1YFK1</accession>
<dbReference type="Pfam" id="PF00069">
    <property type="entry name" value="Pkinase"/>
    <property type="match status" value="1"/>
</dbReference>
<dbReference type="InterPro" id="IPR008271">
    <property type="entry name" value="Ser/Thr_kinase_AS"/>
</dbReference>
<dbReference type="CDD" id="cd14212">
    <property type="entry name" value="PKc_YAK1"/>
    <property type="match status" value="1"/>
</dbReference>
<dbReference type="Gene3D" id="1.10.510.10">
    <property type="entry name" value="Transferase(Phosphotransferase) domain 1"/>
    <property type="match status" value="1"/>
</dbReference>
<dbReference type="Gene3D" id="3.30.200.20">
    <property type="entry name" value="Phosphorylase Kinase, domain 1"/>
    <property type="match status" value="1"/>
</dbReference>
<evidence type="ECO:0000313" key="9">
    <source>
        <dbReference type="EMBL" id="JAT53401.1"/>
    </source>
</evidence>
<dbReference type="PANTHER" id="PTHR24058:SF17">
    <property type="entry name" value="HOMEODOMAIN INTERACTING PROTEIN KINASE, ISOFORM D"/>
    <property type="match status" value="1"/>
</dbReference>
<gene>
    <name evidence="9" type="primary">yakA_0</name>
    <name evidence="9" type="ORF">g.88200</name>
</gene>
<keyword evidence="3 6" id="KW-0547">Nucleotide-binding</keyword>
<dbReference type="GO" id="GO:0004674">
    <property type="term" value="F:protein serine/threonine kinase activity"/>
    <property type="evidence" value="ECO:0007669"/>
    <property type="project" value="UniProtKB-KW"/>
</dbReference>
<sequence length="958" mass="105623">MEAVEETGDGGERSDPGSPWSPSGGAFRPCAVAVAGAATGLVRRPAATGSCQRSSISLRVIVKKTMVARLTKDIVETYQICNPNFKYFEALNPKRYLTSPHVGVLNDGHDNANSDLILSVNLVLVGLCQRYIVKDILGHGTFGQVAKCWSPESNNYVAVKIIKNQPAYFRQALVEISILGTLNQKYDPDDRHHIVRILDYFKYQRHLCISFEMLGSNLYELLKINNYKGLTLNVIRDFSQQILHALVIMKNAGIIHCDLKPENILLCGSKEKPTAIKVIDFGSACTEGHTIYSYIQSRYYRSPEVLLGYPYNTAIDMWSVGCIVAELFLGLPLFPGASEFDLLKRMIEILGGQPPDDVLREAKNTSKYFKHVGSIHSLEVNELHKGCYSAYRVLTEDEFEAREMKKPVIGKKYFGNLVTLEEIIRGYPYRKNINEKELAEEKVRRLALVDFLKGLVEFDPVKRWSPLQASRHPFVTGEPFTCPYKPLLETPNIPVIHTVTVDHNPGGGHWLGAGLSPQVSSFNQSIRHSGPHFQMAASSRGGSYCSFGSHGSYTDNAFPGNSYGSYGDANNMYTYFSQVGPSAPYIQAQIGGSILGASPDIRHRPHITHGSGFGASPTSNFCHMSLGVSPSQFTPPNSQIQVPTISPGKYGPTSPARGSVHGSPLGKAAALGHYNRRRSGWGYHGNLGLQSQESTSQQWQGHHSDGFNSSHPDGNFQAYVGSTPRHSNQSNWRQQRCGIGFSSGSSSTIHSDFPAMHPFNSNVVPLHPTEISFDKHEVSSSSPDPGDWDPNYSDELLLQEDGSDVTNLASEIANGMHLGHAADVTVLPNDGGIYNWGQSQHRPNLNFFSSNERRDEMAQTYSNADGSPSLLHEMYAGHNRLSRFGQQPLQRFQHMQSNSLHGNRNDQILIRPNFNTADSRSSANSAFGSGTSWGRRVGHTFGAFLPSTHVREDFGSIA</sequence>
<evidence type="ECO:0000259" key="8">
    <source>
        <dbReference type="PROSITE" id="PS50011"/>
    </source>
</evidence>
<dbReference type="GO" id="GO:0005737">
    <property type="term" value="C:cytoplasm"/>
    <property type="evidence" value="ECO:0007669"/>
    <property type="project" value="TreeGrafter"/>
</dbReference>
<evidence type="ECO:0000256" key="7">
    <source>
        <dbReference type="SAM" id="MobiDB-lite"/>
    </source>
</evidence>
<evidence type="ECO:0000256" key="5">
    <source>
        <dbReference type="ARBA" id="ARBA00022840"/>
    </source>
</evidence>
<keyword evidence="4 9" id="KW-0418">Kinase</keyword>
<evidence type="ECO:0000256" key="4">
    <source>
        <dbReference type="ARBA" id="ARBA00022777"/>
    </source>
</evidence>
<keyword evidence="2" id="KW-0808">Transferase</keyword>
<dbReference type="InterPro" id="IPR050494">
    <property type="entry name" value="Ser_Thr_dual-spec_kinase"/>
</dbReference>
<dbReference type="InterPro" id="IPR017441">
    <property type="entry name" value="Protein_kinase_ATP_BS"/>
</dbReference>
<feature type="compositionally biased region" description="Polar residues" evidence="7">
    <location>
        <begin position="688"/>
        <end position="712"/>
    </location>
</feature>
<protein>
    <submittedName>
        <fullName evidence="9">Putative serine/threonine-protein kinase yakA</fullName>
    </submittedName>
</protein>
<dbReference type="PROSITE" id="PS00108">
    <property type="entry name" value="PROTEIN_KINASE_ST"/>
    <property type="match status" value="1"/>
</dbReference>
<proteinExistence type="predicted"/>
<dbReference type="PROSITE" id="PS50011">
    <property type="entry name" value="PROTEIN_KINASE_DOM"/>
    <property type="match status" value="1"/>
</dbReference>
<dbReference type="GO" id="GO:0005524">
    <property type="term" value="F:ATP binding"/>
    <property type="evidence" value="ECO:0007669"/>
    <property type="project" value="UniProtKB-UniRule"/>
</dbReference>
<dbReference type="AlphaFoldDB" id="A0A1D1YFK1"/>
<dbReference type="PANTHER" id="PTHR24058">
    <property type="entry name" value="DUAL SPECIFICITY PROTEIN KINASE"/>
    <property type="match status" value="1"/>
</dbReference>
<feature type="region of interest" description="Disordered" evidence="7">
    <location>
        <begin position="1"/>
        <end position="21"/>
    </location>
</feature>
<dbReference type="PROSITE" id="PS00107">
    <property type="entry name" value="PROTEIN_KINASE_ATP"/>
    <property type="match status" value="1"/>
</dbReference>
<organism evidence="9">
    <name type="scientific">Anthurium amnicola</name>
    <dbReference type="NCBI Taxonomy" id="1678845"/>
    <lineage>
        <taxon>Eukaryota</taxon>
        <taxon>Viridiplantae</taxon>
        <taxon>Streptophyta</taxon>
        <taxon>Embryophyta</taxon>
        <taxon>Tracheophyta</taxon>
        <taxon>Spermatophyta</taxon>
        <taxon>Magnoliopsida</taxon>
        <taxon>Liliopsida</taxon>
        <taxon>Araceae</taxon>
        <taxon>Pothoideae</taxon>
        <taxon>Potheae</taxon>
        <taxon>Anthurium</taxon>
    </lineage>
</organism>
<evidence type="ECO:0000256" key="1">
    <source>
        <dbReference type="ARBA" id="ARBA00022527"/>
    </source>
</evidence>
<evidence type="ECO:0000256" key="2">
    <source>
        <dbReference type="ARBA" id="ARBA00022679"/>
    </source>
</evidence>
<dbReference type="GO" id="GO:0004713">
    <property type="term" value="F:protein tyrosine kinase activity"/>
    <property type="evidence" value="ECO:0007669"/>
    <property type="project" value="TreeGrafter"/>
</dbReference>